<sequence length="160" mass="16658">MKASILRAAVGLVAVLGGLLVASPAQAADGPDSVRVRYPSWTSVSGGLATANLDFVGQKTVVFRNFKVRDICPGDGRPVRAYMTMWGTNGVRRTWAAPKADTNGCGGDGTNFGTLTLRTTLTVARAGLTVCVYTNSAGNLRCVYSGGRDNPYVSAPGTGR</sequence>
<reference evidence="2 3" key="1">
    <citation type="submission" date="2024-09" db="EMBL/GenBank/DDBJ databases">
        <authorList>
            <person name="Sun Q."/>
            <person name="Mori K."/>
        </authorList>
    </citation>
    <scope>NUCLEOTIDE SEQUENCE [LARGE SCALE GENOMIC DNA]</scope>
    <source>
        <strain evidence="2 3">CGMCC 1.15906</strain>
    </source>
</reference>
<dbReference type="EMBL" id="JBHLTC010000012">
    <property type="protein sequence ID" value="MFC0624578.1"/>
    <property type="molecule type" value="Genomic_DNA"/>
</dbReference>
<protein>
    <submittedName>
        <fullName evidence="2">Uncharacterized protein</fullName>
    </submittedName>
</protein>
<evidence type="ECO:0000313" key="3">
    <source>
        <dbReference type="Proteomes" id="UP001589890"/>
    </source>
</evidence>
<gene>
    <name evidence="2" type="ORF">ACFFGN_10940</name>
</gene>
<feature type="signal peptide" evidence="1">
    <location>
        <begin position="1"/>
        <end position="27"/>
    </location>
</feature>
<evidence type="ECO:0000256" key="1">
    <source>
        <dbReference type="SAM" id="SignalP"/>
    </source>
</evidence>
<dbReference type="Proteomes" id="UP001589890">
    <property type="component" value="Unassembled WGS sequence"/>
</dbReference>
<organism evidence="2 3">
    <name type="scientific">Kribbella deserti</name>
    <dbReference type="NCBI Taxonomy" id="1926257"/>
    <lineage>
        <taxon>Bacteria</taxon>
        <taxon>Bacillati</taxon>
        <taxon>Actinomycetota</taxon>
        <taxon>Actinomycetes</taxon>
        <taxon>Propionibacteriales</taxon>
        <taxon>Kribbellaceae</taxon>
        <taxon>Kribbella</taxon>
    </lineage>
</organism>
<dbReference type="RefSeq" id="WP_380046097.1">
    <property type="nucleotide sequence ID" value="NZ_JBHLTC010000012.1"/>
</dbReference>
<keyword evidence="3" id="KW-1185">Reference proteome</keyword>
<evidence type="ECO:0000313" key="2">
    <source>
        <dbReference type="EMBL" id="MFC0624578.1"/>
    </source>
</evidence>
<comment type="caution">
    <text evidence="2">The sequence shown here is derived from an EMBL/GenBank/DDBJ whole genome shotgun (WGS) entry which is preliminary data.</text>
</comment>
<name>A0ABV6QJ28_9ACTN</name>
<accession>A0ABV6QJ28</accession>
<proteinExistence type="predicted"/>
<keyword evidence="1" id="KW-0732">Signal</keyword>
<feature type="chain" id="PRO_5047223993" evidence="1">
    <location>
        <begin position="28"/>
        <end position="160"/>
    </location>
</feature>